<protein>
    <submittedName>
        <fullName evidence="2">Minor fimbrial subunit</fullName>
    </submittedName>
</protein>
<keyword evidence="3" id="KW-1185">Reference proteome</keyword>
<dbReference type="Gene3D" id="2.60.40.1090">
    <property type="entry name" value="Fimbrial-type adhesion domain"/>
    <property type="match status" value="1"/>
</dbReference>
<dbReference type="GO" id="GO:0009289">
    <property type="term" value="C:pilus"/>
    <property type="evidence" value="ECO:0007669"/>
    <property type="project" value="InterPro"/>
</dbReference>
<sequence length="175" mass="18932">MGIAGLFLSGSGPLIADITHTNMGSYSFEGMVVVTPCQISPGSEKVPVNFEQVSVKELYTAGKSKPLPFSINLINCNISVFKAVTVIFNGTENINLPDHLAINAKSEASGIGIGLLNENNTEIKLNQPSLAQDLANNDTEIKFKAYIEVEPEALSNKAITYGNFYSTAYYTLEYQ</sequence>
<proteinExistence type="predicted"/>
<accession>A0A1B7JWS2</accession>
<evidence type="ECO:0000313" key="2">
    <source>
        <dbReference type="EMBL" id="OAT52359.1"/>
    </source>
</evidence>
<dbReference type="InterPro" id="IPR000259">
    <property type="entry name" value="Adhesion_dom_fimbrial"/>
</dbReference>
<feature type="domain" description="Fimbrial-type adhesion" evidence="1">
    <location>
        <begin position="27"/>
        <end position="175"/>
    </location>
</feature>
<dbReference type="InterPro" id="IPR050263">
    <property type="entry name" value="Bact_Fimbrial_Adh_Pro"/>
</dbReference>
<name>A0A1B7JWS2_9GAMM</name>
<dbReference type="SUPFAM" id="SSF49401">
    <property type="entry name" value="Bacterial adhesins"/>
    <property type="match status" value="1"/>
</dbReference>
<dbReference type="Proteomes" id="UP000078224">
    <property type="component" value="Unassembled WGS sequence"/>
</dbReference>
<evidence type="ECO:0000259" key="1">
    <source>
        <dbReference type="Pfam" id="PF00419"/>
    </source>
</evidence>
<dbReference type="PANTHER" id="PTHR33420:SF11">
    <property type="entry name" value="FIMBRIAL-LIKE PROTEIN"/>
    <property type="match status" value="1"/>
</dbReference>
<comment type="caution">
    <text evidence="2">The sequence shown here is derived from an EMBL/GenBank/DDBJ whole genome shotgun (WGS) entry which is preliminary data.</text>
</comment>
<dbReference type="InterPro" id="IPR036937">
    <property type="entry name" value="Adhesion_dom_fimbrial_sf"/>
</dbReference>
<gene>
    <name evidence="2" type="ORF">M998_1568</name>
</gene>
<reference evidence="2 3" key="1">
    <citation type="submission" date="2016-04" db="EMBL/GenBank/DDBJ databases">
        <title>ATOL: Assembling a taxonomically balanced genome-scale reconstruction of the evolutionary history of the Enterobacteriaceae.</title>
        <authorList>
            <person name="Plunkett G.III."/>
            <person name="Neeno-Eckwall E.C."/>
            <person name="Glasner J.D."/>
            <person name="Perna N.T."/>
        </authorList>
    </citation>
    <scope>NUCLEOTIDE SEQUENCE [LARGE SCALE GENOMIC DNA]</scope>
    <source>
        <strain evidence="2 3">ATCC 35613</strain>
    </source>
</reference>
<dbReference type="AlphaFoldDB" id="A0A1B7JWS2"/>
<dbReference type="EMBL" id="LXEW01000023">
    <property type="protein sequence ID" value="OAT52359.1"/>
    <property type="molecule type" value="Genomic_DNA"/>
</dbReference>
<dbReference type="Pfam" id="PF00419">
    <property type="entry name" value="Fimbrial"/>
    <property type="match status" value="1"/>
</dbReference>
<dbReference type="PANTHER" id="PTHR33420">
    <property type="entry name" value="FIMBRIAL SUBUNIT ELFA-RELATED"/>
    <property type="match status" value="1"/>
</dbReference>
<organism evidence="2 3">
    <name type="scientific">Providencia heimbachae ATCC 35613</name>
    <dbReference type="NCBI Taxonomy" id="1354272"/>
    <lineage>
        <taxon>Bacteria</taxon>
        <taxon>Pseudomonadati</taxon>
        <taxon>Pseudomonadota</taxon>
        <taxon>Gammaproteobacteria</taxon>
        <taxon>Enterobacterales</taxon>
        <taxon>Morganellaceae</taxon>
        <taxon>Providencia</taxon>
    </lineage>
</organism>
<evidence type="ECO:0000313" key="3">
    <source>
        <dbReference type="Proteomes" id="UP000078224"/>
    </source>
</evidence>
<dbReference type="PATRIC" id="fig|1354272.4.peg.1594"/>
<dbReference type="GO" id="GO:0043709">
    <property type="term" value="P:cell adhesion involved in single-species biofilm formation"/>
    <property type="evidence" value="ECO:0007669"/>
    <property type="project" value="TreeGrafter"/>
</dbReference>
<dbReference type="InterPro" id="IPR008966">
    <property type="entry name" value="Adhesion_dom_sf"/>
</dbReference>